<proteinExistence type="predicted"/>
<accession>A0A0F9ICC3</accession>
<comment type="caution">
    <text evidence="2">The sequence shown here is derived from an EMBL/GenBank/DDBJ whole genome shotgun (WGS) entry which is preliminary data.</text>
</comment>
<dbReference type="Pfam" id="PF09723">
    <property type="entry name" value="Zn_ribbon_8"/>
    <property type="match status" value="1"/>
</dbReference>
<dbReference type="AlphaFoldDB" id="A0A0F9ICC3"/>
<evidence type="ECO:0000313" key="2">
    <source>
        <dbReference type="EMBL" id="KKM17399.1"/>
    </source>
</evidence>
<gene>
    <name evidence="2" type="ORF">LCGC14_1676150</name>
</gene>
<dbReference type="InterPro" id="IPR013429">
    <property type="entry name" value="Regulatory_FmdB_Zinc_ribbon"/>
</dbReference>
<protein>
    <recommendedName>
        <fullName evidence="1">Putative regulatory protein FmdB zinc ribbon domain-containing protein</fullName>
    </recommendedName>
</protein>
<evidence type="ECO:0000259" key="1">
    <source>
        <dbReference type="SMART" id="SM00834"/>
    </source>
</evidence>
<reference evidence="2" key="1">
    <citation type="journal article" date="2015" name="Nature">
        <title>Complex archaea that bridge the gap between prokaryotes and eukaryotes.</title>
        <authorList>
            <person name="Spang A."/>
            <person name="Saw J.H."/>
            <person name="Jorgensen S.L."/>
            <person name="Zaremba-Niedzwiedzka K."/>
            <person name="Martijn J."/>
            <person name="Lind A.E."/>
            <person name="van Eijk R."/>
            <person name="Schleper C."/>
            <person name="Guy L."/>
            <person name="Ettema T.J."/>
        </authorList>
    </citation>
    <scope>NUCLEOTIDE SEQUENCE</scope>
</reference>
<organism evidence="2">
    <name type="scientific">marine sediment metagenome</name>
    <dbReference type="NCBI Taxonomy" id="412755"/>
    <lineage>
        <taxon>unclassified sequences</taxon>
        <taxon>metagenomes</taxon>
        <taxon>ecological metagenomes</taxon>
    </lineage>
</organism>
<name>A0A0F9ICC3_9ZZZZ</name>
<feature type="domain" description="Putative regulatory protein FmdB zinc ribbon" evidence="1">
    <location>
        <begin position="21"/>
        <end position="62"/>
    </location>
</feature>
<sequence>MVDILEKIKTIIFRLKEEELPTYVYQCLKCTAKFEKKQGYHDAPLEECPDPDCGGKVARVIQATPFYFKKEGLRAEKQKDGSRIYS</sequence>
<dbReference type="NCBIfam" id="TIGR02605">
    <property type="entry name" value="CxxC_CxxC_SSSS"/>
    <property type="match status" value="1"/>
</dbReference>
<dbReference type="SMART" id="SM00834">
    <property type="entry name" value="CxxC_CXXC_SSSS"/>
    <property type="match status" value="1"/>
</dbReference>
<dbReference type="EMBL" id="LAZR01014460">
    <property type="protein sequence ID" value="KKM17399.1"/>
    <property type="molecule type" value="Genomic_DNA"/>
</dbReference>